<evidence type="ECO:0000256" key="1">
    <source>
        <dbReference type="SAM" id="Phobius"/>
    </source>
</evidence>
<evidence type="ECO:0000313" key="2">
    <source>
        <dbReference type="EMBL" id="KKT99426.1"/>
    </source>
</evidence>
<dbReference type="Proteomes" id="UP000034078">
    <property type="component" value="Unassembled WGS sequence"/>
</dbReference>
<gene>
    <name evidence="2" type="ORF">UX01_C0010G0058</name>
</gene>
<proteinExistence type="predicted"/>
<accession>A0A837IPA3</accession>
<keyword evidence="1" id="KW-0472">Membrane</keyword>
<evidence type="ECO:0000313" key="3">
    <source>
        <dbReference type="Proteomes" id="UP000034078"/>
    </source>
</evidence>
<dbReference type="EMBL" id="LCKO01000010">
    <property type="protein sequence ID" value="KKT99426.1"/>
    <property type="molecule type" value="Genomic_DNA"/>
</dbReference>
<comment type="caution">
    <text evidence="2">The sequence shown here is derived from an EMBL/GenBank/DDBJ whole genome shotgun (WGS) entry which is preliminary data.</text>
</comment>
<name>A0A837IPA3_9BACT</name>
<reference evidence="2 3" key="1">
    <citation type="journal article" date="2015" name="Nature">
        <title>rRNA introns, odd ribosomes, and small enigmatic genomes across a large radiation of phyla.</title>
        <authorList>
            <person name="Brown C.T."/>
            <person name="Hug L.A."/>
            <person name="Thomas B.C."/>
            <person name="Sharon I."/>
            <person name="Castelle C.J."/>
            <person name="Singh A."/>
            <person name="Wilkins M.J."/>
            <person name="Williams K.H."/>
            <person name="Banfield J.F."/>
        </authorList>
    </citation>
    <scope>NUCLEOTIDE SEQUENCE [LARGE SCALE GENOMIC DNA]</scope>
</reference>
<organism evidence="2 3">
    <name type="scientific">Candidatus Collierbacteria bacterium GW2011_GWB2_45_17</name>
    <dbReference type="NCBI Taxonomy" id="1618388"/>
    <lineage>
        <taxon>Bacteria</taxon>
        <taxon>Candidatus Collieribacteriota</taxon>
    </lineage>
</organism>
<keyword evidence="1" id="KW-0812">Transmembrane</keyword>
<dbReference type="AlphaFoldDB" id="A0A837IPA3"/>
<keyword evidence="1" id="KW-1133">Transmembrane helix</keyword>
<sequence>MLITDYSESSLRGCLGDRGNLYNKNSFLPELLTAGLIFILPIIFLLVITAS</sequence>
<feature type="transmembrane region" description="Helical" evidence="1">
    <location>
        <begin position="31"/>
        <end position="50"/>
    </location>
</feature>
<protein>
    <submittedName>
        <fullName evidence="2">Uncharacterized protein</fullName>
    </submittedName>
</protein>